<feature type="region of interest" description="Disordered" evidence="7">
    <location>
        <begin position="1702"/>
        <end position="1751"/>
    </location>
</feature>
<feature type="compositionally biased region" description="Low complexity" evidence="7">
    <location>
        <begin position="577"/>
        <end position="591"/>
    </location>
</feature>
<feature type="compositionally biased region" description="Basic and acidic residues" evidence="7">
    <location>
        <begin position="2367"/>
        <end position="2438"/>
    </location>
</feature>
<feature type="compositionally biased region" description="Basic residues" evidence="7">
    <location>
        <begin position="3985"/>
        <end position="3997"/>
    </location>
</feature>
<feature type="compositionally biased region" description="Polar residues" evidence="7">
    <location>
        <begin position="2343"/>
        <end position="2364"/>
    </location>
</feature>
<keyword evidence="6" id="KW-0862">Zinc</keyword>
<feature type="region of interest" description="Disordered" evidence="7">
    <location>
        <begin position="3063"/>
        <end position="3097"/>
    </location>
</feature>
<dbReference type="EMBL" id="LN714500">
    <property type="protein sequence ID" value="CEL76366.1"/>
    <property type="molecule type" value="Genomic_DNA"/>
</dbReference>
<feature type="region of interest" description="Disordered" evidence="7">
    <location>
        <begin position="69"/>
        <end position="284"/>
    </location>
</feature>
<feature type="region of interest" description="Disordered" evidence="7">
    <location>
        <begin position="2953"/>
        <end position="2994"/>
    </location>
</feature>
<dbReference type="GO" id="GO:0000127">
    <property type="term" value="C:transcription factor TFIIIC complex"/>
    <property type="evidence" value="ECO:0007669"/>
    <property type="project" value="InterPro"/>
</dbReference>
<evidence type="ECO:0000256" key="7">
    <source>
        <dbReference type="SAM" id="MobiDB-lite"/>
    </source>
</evidence>
<evidence type="ECO:0000259" key="8">
    <source>
        <dbReference type="PROSITE" id="PS50157"/>
    </source>
</evidence>
<feature type="region of interest" description="Disordered" evidence="7">
    <location>
        <begin position="1547"/>
        <end position="1589"/>
    </location>
</feature>
<dbReference type="GO" id="GO:0006384">
    <property type="term" value="P:transcription initiation at RNA polymerase III promoter"/>
    <property type="evidence" value="ECO:0007669"/>
    <property type="project" value="InterPro"/>
</dbReference>
<sequence>MREAELLAAAVDLLALEGERGATFPELLVLLSSAHPEFATNKRQFQDALWRALYNSPLVFFSRLEGASEDESNSRPVGTAAGGQDVQASRLEWRHPLVPPVLPSRCPRKSRGANAQTGTDPLEECSGCPQASPSSSSSLSSSSSASLSSSSSSSSSSSLSSSALSEGRFGRPSELGRTLEDAGSRNKEQQANEEGERDGPRERQGSEEVAGEEATKKKTKGKARTRREAENSGSQKPARSVAAGNKFERTRGIQKKVRKERKQEESSHYGDESEEEESERQVKQETPEQCLAHWRFSVSAAVRLNALGLPFSPFLDEEEIENKMKELPMVVLQAITKRRYAGHWQYQLATDLGMPPKTVFHHLKPLYRQALVTHMQLPLPASARPSACARGPANLTMSALLWHYRFFDFPRLPSQVQATVSLHHLLPLEHQVVEMLQRAPTHVMLESEVHAFCLEAFTTSERFALASFTAKQFRRLYQKLRGELMRAGQVRRLRAWCPQTQKFEKCLCLASAFSHSSLQAKEENPTRFCDDQAAGGEATRQGPAQGETEARTREDEDSNSRSSMALSKVKQEPGATLASSTLSSSSVSPSLRGEGNKAPHKQGDILAADSTEGDDPRGDEDEAYEDEMICSMLAWELPLADQVVMLLEASGAAGLLSIQVARYIGTDNKRAGKIFAELERRKRVWKVAERRGRCFMYRYFASSIPHPSLSPSARLPADPGATLAAPSLCGASSLVPTGCLQSTLPTQTEDLPDDAPEQLSRLLACDAAVDVLEADSAASAASVVPLLSRQEAAEADVHGESGEPQGPCRESTNDARKKLGNGGGDGSRERRRRKEPASEPFEAIDLETSPSFSQAPRTPAPGNSGPGARGRGSRGHTYGDTAQSESSTSSAFLQTGLSLADSPVPGNCPEAITSRNAIPAPAVSPSSASPPSSLASAPSSDAFSPPKESVPGPRMASLEAAGAGRGDGFNPGETSKTETSSALDCHPASSSLSLLGGGREREDITLSLALGKNQVRKLRTPQFERRLRLFIAHLQTEGCATIPAISKVLAKAESSVNGPDRKTVQRMAAVAMQIEPRVAVGGLVKPDAEKAMERKDEVLHPETDEGKEEKPKNACQRRVGSEVLFYYWTEKFTEEQAHRRVTEMISARRIEGCRLAVQRNERLLSGLRDQQASALHMPLDASVGDDRRQEKAEQRRALEDEIVKLQKIEEKSKLMMSGADGDVNRGTGGGMPLTMQPEQVHVSPVLHVVAKQRLGGDAPSLHSTGVLQFSQKTLALYGFLFPVMVRLKCLHQFLLQLLSNVKQQAASPAGALPSASSLGNQATEFLEKGMTIAFMLRKMPLEIFLRTIGCGYRVQFLDKQLSAPQASQVLVEDLPRTVFDILVLSSRQLHLKRQRQQPPTLPLTGNNKRSAPAALRRLLSTLCRMGLVRALGASCLPSSATSVEKGPDSECNAGAGQAPAAERPKQDGEGSRDIPGVTRWQILDVVSLPAFVSETEPLSPGGESPEAASLGQFNLLAPGAFEAFWEELQSEVARWIHFNAPLPPSSFDALKGKTGTLTGERQRQSGEVDAETQRQTEADDTQGLGDLSRPKVPLPANFPVAEAFSKRNWKGQILLTPYLRAELDAFAEIILDRYREAGGEELGRLVFSPHSPEVQSLASRLRIPTDVVLRFLLRLFETRGGVGCGFQSLAFHLPGLRAPKNALDDGEARRDRRKRRRLDADADHPGSEDGSGSETEGENEKRETHEERRTERDRKLLVGRRLVLLHRTRDVRFRCHLCGCLYSLIRALKHHYEKIHKTELPADSDTFVLPWEKEKRLQRVQQAQEQKQLALAFRRKRKQKERDDLGGSLPRSGKRFGGCQPLQSNELIHNSHEKEDGDDEALSPLHFREEEASLVDMTASWLSDKTAKGGPGGSSTAAGLLSEAVQRFLRAMRKEDEFGFVTASVVAERLFVAAERLARARGSCSSPGGNGDFDACASSRTAVSFSSSFTGAPWSSLSPSNAVAYGRQDSALPSVFGVDGRTLPPASHPVWQILSSLCSATLDPAACMHVFSFLMLRRPVNYRAFNNYRRLAGFELRSHVTSCRIPSIFDARAASLEDSLLDSELRALADAALAPQPAPVSSSVSFRSDATHLGDGAPADRLLLRPTPSPLWGASPSVQCMRTTSLTCRPLNCPRVTLARTVLKMLLLTPLTHYRPFTAFEAAQELREGEWKAIWRLWSLRGWVTHVKQPLPHHLLPPRARSASSTACAKSRVRAGGRGEHEDAKDEERAADKGEKRDAGITRKSPLHALLAAKCRRSFALSAGARAALFGKLRGLRSLSACCHAILEQRESFEFCEGDSDKQSLSTVPLSDSPQSPRSASPGVSSRGDRRALDSDDASDTREARKGGNVENHSQDPTEEVAHDAAEALAEETTRATAAEKARESRERAPRKREREAVAEAEGILPSAAPGETKDVSSCGISWREISSASLGVSPASALILLERMAQEDLLLLPGWEADGEGVSPLQTRVYGGPGDEQSDADAADERGDPVEQYCARVCGMLGAPKTGRRAAGESPVQGDGTGGEPASQEGQRPQREPGQADTVSLGDTRGSPVTDAAESTKKALRPEGQDEQEPLADEAADEEAADAEGLLDDEDLDRSLLRLLLEGTDAPSGAALPSHGDAPTASAETSALFSSSFLGVDGDDDDEKARDEEQEQGDRAASLAARIVEGGVTTHLLRLTRGVPRLASLRMQSLRMQPNRCSSSPQREEGTSRVSPNLDRVSLTSCASEARPSEGASATERRREFHRLPQSKAPDSACASLGQVRGSSSLSRRPPVCSSASSPLPPPGFHLVDGFLGAASEQDAVDPSMFPPAFCRGSSAFAAWAHFVLAASGGASFGDSVGDSSSRVVCDARNENASRNISGAPVPEAGSGGFPLCLPEFDEDRKWGWWRDAATTLRLHASPVYSPHLFQVRSEEPSPNTNERQGDLTADGGSVEASAATSRRNANSQNPTLVARLSLTDTEVLESASLRREEQGHPEGPTGDVGAVSETRVHARARNAGAWAGAAEPEPQSLFLKCDRCPHESRHEEGEPGGEDEDERSGGRATEAGETSSVSRGARVSFIHEFSVPSQGPVLDEEAWQVFFHSSGPEAGDGEDERKSRKSKRKGRQTASSVAAERFAATEASRSEAGRTTMQDACIKCGIRALHALAVRLLTRQALLPILPNPLPSDGARLLLKALESEEESKEWNREGANGTDGPEPRGGSACRAQVMGGEETNLGGLKSKNARGKRNKKDNLFPEETGPTPSSTNCHASRLSSSASFECCCCCLCSPPPSSQALAVLLPLLKLATFVLACTASTKADGMPACTAFQLFLDPTKRDAVLKEPAFLQFLRSSGSPLQGATTFVSSSSAHPSSSSPPSSAHSASRSSSSSSLRTRCGSSGEAVEGTARRAHGGDNALADLVESLRPAAEALRGRTEESEAETEGSRDIRASRHQEVVPAATAVSEASRRREEEPETKREDDANTGAEEDLLSAAVGQAFLLLVSLLQSLRFLVVVPGAHDWHLVDAQEAARRYCVRRLEVIEDHVGKLKAVTGDGGEGRNEENTVSEETSSGESGGVGRTARLVAFSSSSSSTPLRDRPVLSCGVSEPSPSRQRPFLPAFMKSSSVLAGVSPLIHEVWGEASVDLLESSRRLGGSAQVCRQGSLRKVREKATDTELRASIPNECEEKNAPSVSPALSAVRGKPLLRISCVTRIAQRFFARAFFEQRHSWAARGLIPAQGETTMRNGRLSFVPHNSFSQRDRGDSVLNASRHRMSNLDSLEERDRNQTAGAANACREIRGEEPETKQELRSGKLATLQRDIVPVAPWLRLDGRVHASLLQLLALRCWSLLTSKPGSSATEVKDMLAILDLADVSFLLQSWTRDGLLRCASLQPPRRSSASPSVRTSASFVSSCLSGVSGPPPVSSLLPESDTPTRLDISALSASPALGDPPGDRIHTEPETKRRCHGHSLSFRKKRGEESGEEAAADGSERELLFGALKATSDAKCSRATANWPVSRRSETPVEQMNETIDRTGRRQKLSSLSTLSRVTEKAQILALYAKTLYFPERAEDVLPEFRDLLLPHSL</sequence>
<feature type="region of interest" description="Disordered" evidence="7">
    <location>
        <begin position="3225"/>
        <end position="3293"/>
    </location>
</feature>
<feature type="region of interest" description="Disordered" evidence="7">
    <location>
        <begin position="2677"/>
        <end position="2701"/>
    </location>
</feature>
<feature type="region of interest" description="Disordered" evidence="7">
    <location>
        <begin position="2545"/>
        <end position="2634"/>
    </location>
</feature>
<feature type="compositionally biased region" description="Polar residues" evidence="7">
    <location>
        <begin position="972"/>
        <end position="982"/>
    </location>
</feature>
<feature type="compositionally biased region" description="Basic and acidic residues" evidence="7">
    <location>
        <begin position="2257"/>
        <end position="2281"/>
    </location>
</feature>
<feature type="region of interest" description="Disordered" evidence="7">
    <location>
        <begin position="3383"/>
        <end position="3434"/>
    </location>
</feature>
<dbReference type="PROSITE" id="PS00028">
    <property type="entry name" value="ZINC_FINGER_C2H2_1"/>
    <property type="match status" value="1"/>
</dbReference>
<evidence type="ECO:0000313" key="9">
    <source>
        <dbReference type="EMBL" id="CEL76366.1"/>
    </source>
</evidence>
<feature type="compositionally biased region" description="Low complexity" evidence="7">
    <location>
        <begin position="3388"/>
        <end position="3414"/>
    </location>
</feature>
<feature type="region of interest" description="Disordered" evidence="7">
    <location>
        <begin position="1834"/>
        <end position="1860"/>
    </location>
</feature>
<evidence type="ECO:0000256" key="5">
    <source>
        <dbReference type="ARBA" id="ARBA00023242"/>
    </source>
</evidence>
<dbReference type="InterPro" id="IPR013087">
    <property type="entry name" value="Znf_C2H2_type"/>
</dbReference>
<accession>A0A0F7V6G9</accession>
<feature type="region of interest" description="Disordered" evidence="7">
    <location>
        <begin position="2651"/>
        <end position="2670"/>
    </location>
</feature>
<feature type="region of interest" description="Disordered" evidence="7">
    <location>
        <begin position="2499"/>
        <end position="2528"/>
    </location>
</feature>
<reference evidence="9" key="1">
    <citation type="journal article" date="2015" name="PLoS ONE">
        <title>Comprehensive Evaluation of Toxoplasma gondii VEG and Neospora caninum LIV Genomes with Tachyzoite Stage Transcriptome and Proteome Defines Novel Transcript Features.</title>
        <authorList>
            <person name="Ramaprasad A."/>
            <person name="Mourier T."/>
            <person name="Naeem R."/>
            <person name="Malas T.B."/>
            <person name="Moussa E."/>
            <person name="Panigrahi A."/>
            <person name="Vermont S.J."/>
            <person name="Otto T.D."/>
            <person name="Wastling J."/>
            <person name="Pain A."/>
        </authorList>
    </citation>
    <scope>NUCLEOTIDE SEQUENCE</scope>
    <source>
        <strain evidence="9">VEG</strain>
    </source>
</reference>
<dbReference type="PROSITE" id="PS50157">
    <property type="entry name" value="ZINC_FINGER_C2H2_2"/>
    <property type="match status" value="1"/>
</dbReference>
<feature type="compositionally biased region" description="Acidic residues" evidence="7">
    <location>
        <begin position="2610"/>
        <end position="2634"/>
    </location>
</feature>
<dbReference type="GO" id="GO:0042791">
    <property type="term" value="P:5S class rRNA transcription by RNA polymerase III"/>
    <property type="evidence" value="ECO:0007669"/>
    <property type="project" value="TreeGrafter"/>
</dbReference>
<feature type="compositionally biased region" description="Basic and acidic residues" evidence="7">
    <location>
        <begin position="2599"/>
        <end position="2609"/>
    </location>
</feature>
<evidence type="ECO:0000256" key="1">
    <source>
        <dbReference type="ARBA" id="ARBA00004123"/>
    </source>
</evidence>
<feature type="compositionally biased region" description="Basic and acidic residues" evidence="7">
    <location>
        <begin position="3454"/>
        <end position="3478"/>
    </location>
</feature>
<feature type="compositionally biased region" description="Basic and acidic residues" evidence="7">
    <location>
        <begin position="1718"/>
        <end position="1727"/>
    </location>
</feature>
<feature type="compositionally biased region" description="Polar residues" evidence="7">
    <location>
        <begin position="880"/>
        <end position="891"/>
    </location>
</feature>
<feature type="compositionally biased region" description="Basic and acidic residues" evidence="7">
    <location>
        <begin position="261"/>
        <end position="271"/>
    </location>
</feature>
<dbReference type="GO" id="GO:0005634">
    <property type="term" value="C:nucleus"/>
    <property type="evidence" value="ECO:0007669"/>
    <property type="project" value="UniProtKB-SubCell"/>
</dbReference>
<gene>
    <name evidence="9" type="ORF">BN1205_068850</name>
</gene>
<dbReference type="PANTHER" id="PTHR15180:SF1">
    <property type="entry name" value="GENERAL TRANSCRIPTION FACTOR 3C POLYPEPTIDE 1"/>
    <property type="match status" value="1"/>
</dbReference>
<comment type="subcellular location">
    <subcellularLocation>
        <location evidence="1">Nucleus</location>
    </subcellularLocation>
</comment>
<feature type="region of interest" description="Disordered" evidence="7">
    <location>
        <begin position="3575"/>
        <end position="3635"/>
    </location>
</feature>
<feature type="region of interest" description="Disordered" evidence="7">
    <location>
        <begin position="3963"/>
        <end position="4009"/>
    </location>
</feature>
<dbReference type="InterPro" id="IPR044210">
    <property type="entry name" value="Tfc3-like"/>
</dbReference>
<feature type="compositionally biased region" description="Basic and acidic residues" evidence="7">
    <location>
        <begin position="520"/>
        <end position="530"/>
    </location>
</feature>
<feature type="region of interest" description="Disordered" evidence="7">
    <location>
        <begin position="919"/>
        <end position="996"/>
    </location>
</feature>
<name>A0A0F7V6G9_TOXGV</name>
<feature type="region of interest" description="Disordered" evidence="7">
    <location>
        <begin position="2340"/>
        <end position="2456"/>
    </location>
</feature>
<dbReference type="GO" id="GO:0003677">
    <property type="term" value="F:DNA binding"/>
    <property type="evidence" value="ECO:0007669"/>
    <property type="project" value="UniProtKB-KW"/>
</dbReference>
<feature type="compositionally biased region" description="Basic and acidic residues" evidence="7">
    <location>
        <begin position="197"/>
        <end position="206"/>
    </location>
</feature>
<dbReference type="PANTHER" id="PTHR15180">
    <property type="entry name" value="GENERAL TRANSCRIPTION FACTOR 3C POLYPEPTIDE 1"/>
    <property type="match status" value="1"/>
</dbReference>
<keyword evidence="4" id="KW-0804">Transcription</keyword>
<feature type="compositionally biased region" description="Low complexity" evidence="7">
    <location>
        <begin position="134"/>
        <end position="165"/>
    </location>
</feature>
<feature type="region of interest" description="Disordered" evidence="7">
    <location>
        <begin position="2242"/>
        <end position="2281"/>
    </location>
</feature>
<proteinExistence type="predicted"/>
<feature type="region of interest" description="Disordered" evidence="7">
    <location>
        <begin position="2731"/>
        <end position="2824"/>
    </location>
</feature>
<keyword evidence="6" id="KW-0479">Metal-binding</keyword>
<keyword evidence="6" id="KW-0863">Zinc-finger</keyword>
<feature type="compositionally biased region" description="Basic and acidic residues" evidence="7">
    <location>
        <begin position="3489"/>
        <end position="3504"/>
    </location>
</feature>
<feature type="compositionally biased region" description="Basic and acidic residues" evidence="7">
    <location>
        <begin position="1560"/>
        <end position="1577"/>
    </location>
</feature>
<feature type="compositionally biased region" description="Low complexity" evidence="7">
    <location>
        <begin position="2978"/>
        <end position="2989"/>
    </location>
</feature>
<feature type="compositionally biased region" description="Basic and acidic residues" evidence="7">
    <location>
        <begin position="1738"/>
        <end position="1751"/>
    </location>
</feature>
<evidence type="ECO:0000256" key="4">
    <source>
        <dbReference type="ARBA" id="ARBA00023163"/>
    </source>
</evidence>
<feature type="region of interest" description="Disordered" evidence="7">
    <location>
        <begin position="1090"/>
        <end position="1114"/>
    </location>
</feature>
<evidence type="ECO:0000256" key="6">
    <source>
        <dbReference type="PROSITE-ProRule" id="PRU00042"/>
    </source>
</evidence>
<organism evidence="9">
    <name type="scientific">Toxoplasma gondii (strain ATCC 50861 / VEG)</name>
    <dbReference type="NCBI Taxonomy" id="432359"/>
    <lineage>
        <taxon>Eukaryota</taxon>
        <taxon>Sar</taxon>
        <taxon>Alveolata</taxon>
        <taxon>Apicomplexa</taxon>
        <taxon>Conoidasida</taxon>
        <taxon>Coccidia</taxon>
        <taxon>Eucoccidiorida</taxon>
        <taxon>Eimeriorina</taxon>
        <taxon>Sarcocystidae</taxon>
        <taxon>Toxoplasma</taxon>
    </lineage>
</organism>
<evidence type="ECO:0000256" key="2">
    <source>
        <dbReference type="ARBA" id="ARBA00022553"/>
    </source>
</evidence>
<dbReference type="GO" id="GO:0008270">
    <property type="term" value="F:zinc ion binding"/>
    <property type="evidence" value="ECO:0007669"/>
    <property type="project" value="UniProtKB-KW"/>
</dbReference>
<dbReference type="InterPro" id="IPR007309">
    <property type="entry name" value="TFIIIC_Bblock-bd"/>
</dbReference>
<feature type="compositionally biased region" description="Polar residues" evidence="7">
    <location>
        <begin position="2731"/>
        <end position="2746"/>
    </location>
</feature>
<protein>
    <recommendedName>
        <fullName evidence="8">C2H2-type domain-containing protein</fullName>
    </recommendedName>
</protein>
<feature type="region of interest" description="Disordered" evidence="7">
    <location>
        <begin position="3452"/>
        <end position="3507"/>
    </location>
</feature>
<evidence type="ECO:0000256" key="3">
    <source>
        <dbReference type="ARBA" id="ARBA00023125"/>
    </source>
</evidence>
<feature type="domain" description="C2H2-type" evidence="8">
    <location>
        <begin position="1773"/>
        <end position="1801"/>
    </location>
</feature>
<keyword evidence="3" id="KW-0238">DNA-binding</keyword>
<feature type="region of interest" description="Disordered" evidence="7">
    <location>
        <begin position="3127"/>
        <end position="3174"/>
    </location>
</feature>
<feature type="region of interest" description="Disordered" evidence="7">
    <location>
        <begin position="794"/>
        <end position="891"/>
    </location>
</feature>
<keyword evidence="5" id="KW-0539">Nucleus</keyword>
<feature type="region of interest" description="Disordered" evidence="7">
    <location>
        <begin position="1442"/>
        <end position="1474"/>
    </location>
</feature>
<feature type="compositionally biased region" description="Basic and acidic residues" evidence="7">
    <location>
        <begin position="3973"/>
        <end position="3984"/>
    </location>
</feature>
<keyword evidence="2" id="KW-0597">Phosphoprotein</keyword>
<feature type="compositionally biased region" description="Basic and acidic residues" evidence="7">
    <location>
        <begin position="1462"/>
        <end position="1472"/>
    </location>
</feature>
<feature type="compositionally biased region" description="Basic and acidic residues" evidence="7">
    <location>
        <begin position="177"/>
        <end position="190"/>
    </location>
</feature>
<feature type="region of interest" description="Disordered" evidence="7">
    <location>
        <begin position="3010"/>
        <end position="3030"/>
    </location>
</feature>
<feature type="region of interest" description="Disordered" evidence="7">
    <location>
        <begin position="520"/>
        <end position="621"/>
    </location>
</feature>
<dbReference type="Pfam" id="PF04182">
    <property type="entry name" value="B-block_TFIIIC"/>
    <property type="match status" value="1"/>
</dbReference>
<feature type="compositionally biased region" description="Acidic residues" evidence="7">
    <location>
        <begin position="611"/>
        <end position="621"/>
    </location>
</feature>
<feature type="compositionally biased region" description="Basic and acidic residues" evidence="7">
    <location>
        <begin position="594"/>
        <end position="603"/>
    </location>
</feature>
<feature type="compositionally biased region" description="Low complexity" evidence="7">
    <location>
        <begin position="919"/>
        <end position="946"/>
    </location>
</feature>
<feature type="compositionally biased region" description="Basic and acidic residues" evidence="7">
    <location>
        <begin position="1090"/>
        <end position="1112"/>
    </location>
</feature>